<organism evidence="4 5">
    <name type="scientific">Streptomyces spectabilis</name>
    <dbReference type="NCBI Taxonomy" id="68270"/>
    <lineage>
        <taxon>Bacteria</taxon>
        <taxon>Bacillati</taxon>
        <taxon>Actinomycetota</taxon>
        <taxon>Actinomycetes</taxon>
        <taxon>Kitasatosporales</taxon>
        <taxon>Streptomycetaceae</taxon>
        <taxon>Streptomyces</taxon>
    </lineage>
</organism>
<accession>A0A7W8EWU5</accession>
<evidence type="ECO:0000256" key="1">
    <source>
        <dbReference type="ARBA" id="ARBA00004886"/>
    </source>
</evidence>
<dbReference type="NCBIfam" id="TIGR03859">
    <property type="entry name" value="PQQ_PqqD"/>
    <property type="match status" value="1"/>
</dbReference>
<dbReference type="InterPro" id="IPR008792">
    <property type="entry name" value="PQQD"/>
</dbReference>
<evidence type="ECO:0000313" key="5">
    <source>
        <dbReference type="Proteomes" id="UP000549009"/>
    </source>
</evidence>
<evidence type="ECO:0000256" key="2">
    <source>
        <dbReference type="ARBA" id="ARBA00011741"/>
    </source>
</evidence>
<comment type="pathway">
    <text evidence="1">Cofactor biosynthesis; pyrroloquinoline quinone biosynthesis.</text>
</comment>
<dbReference type="AlphaFoldDB" id="A0A7W8EWU5"/>
<name>A0A7W8EWU5_STRST</name>
<dbReference type="InterPro" id="IPR022479">
    <property type="entry name" value="PqqD_bac"/>
</dbReference>
<dbReference type="InterPro" id="IPR041881">
    <property type="entry name" value="PqqD_sf"/>
</dbReference>
<dbReference type="UniPathway" id="UPA00539"/>
<dbReference type="RefSeq" id="WP_361836685.1">
    <property type="nucleotide sequence ID" value="NZ_JBFAJF010000012.1"/>
</dbReference>
<keyword evidence="5" id="KW-1185">Reference proteome</keyword>
<comment type="subunit">
    <text evidence="2">Monomer. Interacts with PqqE.</text>
</comment>
<evidence type="ECO:0000313" key="4">
    <source>
        <dbReference type="EMBL" id="MBB5107066.1"/>
    </source>
</evidence>
<keyword evidence="3" id="KW-0884">PQQ biosynthesis</keyword>
<proteinExistence type="predicted"/>
<dbReference type="GO" id="GO:0048038">
    <property type="term" value="F:quinone binding"/>
    <property type="evidence" value="ECO:0007669"/>
    <property type="project" value="InterPro"/>
</dbReference>
<protein>
    <submittedName>
        <fullName evidence="4">Pyrroloquinoline quinone biosynthesis protein D</fullName>
    </submittedName>
</protein>
<comment type="caution">
    <text evidence="4">The sequence shown here is derived from an EMBL/GenBank/DDBJ whole genome shotgun (WGS) entry which is preliminary data.</text>
</comment>
<dbReference type="Gene3D" id="1.10.10.1150">
    <property type="entry name" value="Coenzyme PQQ synthesis protein D (PqqD)"/>
    <property type="match status" value="1"/>
</dbReference>
<evidence type="ECO:0000256" key="3">
    <source>
        <dbReference type="ARBA" id="ARBA00022905"/>
    </source>
</evidence>
<dbReference type="GO" id="GO:0018189">
    <property type="term" value="P:pyrroloquinoline quinone biosynthetic process"/>
    <property type="evidence" value="ECO:0007669"/>
    <property type="project" value="UniProtKB-UniPathway"/>
</dbReference>
<dbReference type="Proteomes" id="UP000549009">
    <property type="component" value="Unassembled WGS sequence"/>
</dbReference>
<dbReference type="Pfam" id="PF05402">
    <property type="entry name" value="PqqD"/>
    <property type="match status" value="1"/>
</dbReference>
<sequence length="90" mass="9991">MSDLLRLDWRPVLARSVMLRHDRVRGVDLLVLPERVVVLRGAAGSIVALCDGERDVEAIVAELARCHPGAPVAAEVPVFLEQLRDEGWLR</sequence>
<gene>
    <name evidence="4" type="ORF">FHS40_006182</name>
</gene>
<reference evidence="4 5" key="1">
    <citation type="submission" date="2020-08" db="EMBL/GenBank/DDBJ databases">
        <title>Genomic Encyclopedia of Type Strains, Phase III (KMG-III): the genomes of soil and plant-associated and newly described type strains.</title>
        <authorList>
            <person name="Whitman W."/>
        </authorList>
    </citation>
    <scope>NUCLEOTIDE SEQUENCE [LARGE SCALE GENOMIC DNA]</scope>
    <source>
        <strain evidence="4 5">CECT 3146</strain>
    </source>
</reference>
<dbReference type="EMBL" id="JACHJD010000012">
    <property type="protein sequence ID" value="MBB5107066.1"/>
    <property type="molecule type" value="Genomic_DNA"/>
</dbReference>